<keyword evidence="3" id="KW-1185">Reference proteome</keyword>
<protein>
    <submittedName>
        <fullName evidence="2">Alpha/beta fold hydrolase</fullName>
    </submittedName>
</protein>
<accession>A0A0K8P399</accession>
<dbReference type="PANTHER" id="PTHR43798:SF33">
    <property type="entry name" value="HYDROLASE, PUTATIVE (AFU_ORTHOLOGUE AFUA_2G14860)-RELATED"/>
    <property type="match status" value="1"/>
</dbReference>
<comment type="caution">
    <text evidence="2">The sequence shown here is derived from an EMBL/GenBank/DDBJ whole genome shotgun (WGS) entry which is preliminary data.</text>
</comment>
<evidence type="ECO:0000313" key="3">
    <source>
        <dbReference type="Proteomes" id="UP000037660"/>
    </source>
</evidence>
<dbReference type="GO" id="GO:0016020">
    <property type="term" value="C:membrane"/>
    <property type="evidence" value="ECO:0007669"/>
    <property type="project" value="TreeGrafter"/>
</dbReference>
<dbReference type="EMBL" id="BBYR01000042">
    <property type="protein sequence ID" value="GAP37116.1"/>
    <property type="molecule type" value="Genomic_DNA"/>
</dbReference>
<name>A0A0K8P399_PISS1</name>
<dbReference type="Gene3D" id="3.40.50.1820">
    <property type="entry name" value="alpha/beta hydrolase"/>
    <property type="match status" value="1"/>
</dbReference>
<dbReference type="SUPFAM" id="SSF53474">
    <property type="entry name" value="alpha/beta-Hydrolases"/>
    <property type="match status" value="1"/>
</dbReference>
<reference evidence="3" key="1">
    <citation type="submission" date="2015-07" db="EMBL/GenBank/DDBJ databases">
        <title>Discovery of a poly(ethylene terephthalate assimilation.</title>
        <authorList>
            <person name="Yoshida S."/>
            <person name="Hiraga K."/>
            <person name="Takehana T."/>
            <person name="Taniguchi I."/>
            <person name="Yamaji H."/>
            <person name="Maeda Y."/>
            <person name="Toyohara K."/>
            <person name="Miyamoto K."/>
            <person name="Kimura Y."/>
            <person name="Oda K."/>
        </authorList>
    </citation>
    <scope>NUCLEOTIDE SEQUENCE [LARGE SCALE GENOMIC DNA]</scope>
    <source>
        <strain evidence="3">NBRC 110686 / TISTR 2288 / 201-F6</strain>
    </source>
</reference>
<dbReference type="InterPro" id="IPR000073">
    <property type="entry name" value="AB_hydrolase_1"/>
</dbReference>
<dbReference type="STRING" id="1547922.ISF6_2971"/>
<proteinExistence type="predicted"/>
<dbReference type="PRINTS" id="PR00111">
    <property type="entry name" value="ABHYDROLASE"/>
</dbReference>
<reference evidence="2 3" key="2">
    <citation type="journal article" date="2016" name="Science">
        <title>A bacterium that degrades and assimilates poly(ethylene terephthalate).</title>
        <authorList>
            <person name="Yoshida S."/>
            <person name="Hiraga K."/>
            <person name="Takehana T."/>
            <person name="Taniguchi I."/>
            <person name="Yamaji H."/>
            <person name="Maeda Y."/>
            <person name="Toyohara K."/>
            <person name="Miyamoto K."/>
            <person name="Kimura Y."/>
            <person name="Oda K."/>
        </authorList>
    </citation>
    <scope>NUCLEOTIDE SEQUENCE [LARGE SCALE GENOMIC DNA]</scope>
    <source>
        <strain evidence="3">NBRC 110686 / TISTR 2288 / 201-F6</strain>
    </source>
</reference>
<dbReference type="Proteomes" id="UP000037660">
    <property type="component" value="Unassembled WGS sequence"/>
</dbReference>
<dbReference type="InterPro" id="IPR029058">
    <property type="entry name" value="AB_hydrolase_fold"/>
</dbReference>
<keyword evidence="2" id="KW-0378">Hydrolase</keyword>
<gene>
    <name evidence="2" type="ORF">ISF6_2971</name>
</gene>
<evidence type="ECO:0000259" key="1">
    <source>
        <dbReference type="Pfam" id="PF00561"/>
    </source>
</evidence>
<dbReference type="Pfam" id="PF00561">
    <property type="entry name" value="Abhydrolase_1"/>
    <property type="match status" value="1"/>
</dbReference>
<organism evidence="2 3">
    <name type="scientific">Piscinibacter sakaiensis</name>
    <name type="common">Ideonella sakaiensis</name>
    <dbReference type="NCBI Taxonomy" id="1547922"/>
    <lineage>
        <taxon>Bacteria</taxon>
        <taxon>Pseudomonadati</taxon>
        <taxon>Pseudomonadota</taxon>
        <taxon>Betaproteobacteria</taxon>
        <taxon>Burkholderiales</taxon>
        <taxon>Sphaerotilaceae</taxon>
        <taxon>Piscinibacter</taxon>
    </lineage>
</organism>
<evidence type="ECO:0000313" key="2">
    <source>
        <dbReference type="EMBL" id="GAP37116.1"/>
    </source>
</evidence>
<dbReference type="AlphaFoldDB" id="A0A0K8P399"/>
<dbReference type="InterPro" id="IPR050266">
    <property type="entry name" value="AB_hydrolase_sf"/>
</dbReference>
<dbReference type="PANTHER" id="PTHR43798">
    <property type="entry name" value="MONOACYLGLYCEROL LIPASE"/>
    <property type="match status" value="1"/>
</dbReference>
<dbReference type="GO" id="GO:0016787">
    <property type="term" value="F:hydrolase activity"/>
    <property type="evidence" value="ECO:0007669"/>
    <property type="project" value="UniProtKB-KW"/>
</dbReference>
<feature type="domain" description="AB hydrolase-1" evidence="1">
    <location>
        <begin position="23"/>
        <end position="277"/>
    </location>
</feature>
<sequence>MVRGLGLQLRRWGPPGPGTPERPLLVMLHGWMDVSASFQFMVDAFAAERPVLAPDARGFGGSDAGGADAYWFPDYLGDLDGLLDALAARGEVGERIDLLGHSMGGNVAMLYAGVRPQRIRRLVNLEGFGPPSDPPSAVPGRLARWLDELRAPVALRRFPSREAVAAQLRRTNPRLAPARADWLAGHWARQAPDGRWDILGDPPHKRINPTPHSASDALACWSAVQAPTLWVEGAESPLAQRADGRLRREDVEQRLAAVPRLQRRVLPGAGHMLHHDQPEALAAGVEAFLDGPAPALPA</sequence>